<proteinExistence type="predicted"/>
<comment type="caution">
    <text evidence="1">The sequence shown here is derived from an EMBL/GenBank/DDBJ whole genome shotgun (WGS) entry which is preliminary data.</text>
</comment>
<protein>
    <submittedName>
        <fullName evidence="1">Uncharacterized protein</fullName>
    </submittedName>
</protein>
<sequence>MNSEQTIYPFAVKDCALIAIATGIHVQNLRELKDKLLTIHPGSIYYHFWGSLLNPRFEEPEFNNDFAAWTYHALHDPILAERLAVIDPTEFADIEDLRQELIDVIEERLYEIEYVPWSKPDQQFHFIRSQIVVFDTHKRITEPKELAKILPSLSTGSIFYHFIDARRRTKEKIDDFRAWLKGFGDTYADLCSLIAAIDPYFTTLAELRQKLSQLFELYFGGK</sequence>
<name>A0A7C0Y5Z8_DESA2</name>
<organism evidence="1">
    <name type="scientific">Desulfofervidus auxilii</name>
    <dbReference type="NCBI Taxonomy" id="1621989"/>
    <lineage>
        <taxon>Bacteria</taxon>
        <taxon>Pseudomonadati</taxon>
        <taxon>Thermodesulfobacteriota</taxon>
        <taxon>Candidatus Desulfofervidia</taxon>
        <taxon>Candidatus Desulfofervidales</taxon>
        <taxon>Candidatus Desulfofervidaceae</taxon>
        <taxon>Candidatus Desulfofervidus</taxon>
    </lineage>
</organism>
<dbReference type="Pfam" id="PF19027">
    <property type="entry name" value="DUF5752"/>
    <property type="match status" value="1"/>
</dbReference>
<gene>
    <name evidence="1" type="ORF">ENG63_10460</name>
</gene>
<dbReference type="Proteomes" id="UP000886289">
    <property type="component" value="Unassembled WGS sequence"/>
</dbReference>
<dbReference type="AlphaFoldDB" id="A0A7C0Y5Z8"/>
<evidence type="ECO:0000313" key="1">
    <source>
        <dbReference type="EMBL" id="HDD45261.1"/>
    </source>
</evidence>
<dbReference type="EMBL" id="DRBS01000387">
    <property type="protein sequence ID" value="HDD45261.1"/>
    <property type="molecule type" value="Genomic_DNA"/>
</dbReference>
<reference evidence="1" key="1">
    <citation type="journal article" date="2020" name="mSystems">
        <title>Genome- and Community-Level Interaction Insights into Carbon Utilization and Element Cycling Functions of Hydrothermarchaeota in Hydrothermal Sediment.</title>
        <authorList>
            <person name="Zhou Z."/>
            <person name="Liu Y."/>
            <person name="Xu W."/>
            <person name="Pan J."/>
            <person name="Luo Z.H."/>
            <person name="Li M."/>
        </authorList>
    </citation>
    <scope>NUCLEOTIDE SEQUENCE [LARGE SCALE GENOMIC DNA]</scope>
    <source>
        <strain evidence="1">HyVt-233</strain>
    </source>
</reference>
<accession>A0A7C0Y5Z8</accession>
<dbReference type="InterPro" id="IPR044036">
    <property type="entry name" value="DUF5752"/>
</dbReference>